<keyword evidence="1" id="KW-0378">Hydrolase</keyword>
<dbReference type="GO" id="GO:0004386">
    <property type="term" value="F:helicase activity"/>
    <property type="evidence" value="ECO:0007669"/>
    <property type="project" value="UniProtKB-KW"/>
</dbReference>
<organism evidence="1 2">
    <name type="scientific">Methylocaldum marinum</name>
    <dbReference type="NCBI Taxonomy" id="1432792"/>
    <lineage>
        <taxon>Bacteria</taxon>
        <taxon>Pseudomonadati</taxon>
        <taxon>Pseudomonadota</taxon>
        <taxon>Gammaproteobacteria</taxon>
        <taxon>Methylococcales</taxon>
        <taxon>Methylococcaceae</taxon>
        <taxon>Methylocaldum</taxon>
    </lineage>
</organism>
<reference evidence="1 2" key="1">
    <citation type="submission" date="2016-12" db="EMBL/GenBank/DDBJ databases">
        <title>Genome sequencing of Methylocaldum marinum.</title>
        <authorList>
            <person name="Takeuchi M."/>
            <person name="Kamagata Y."/>
            <person name="Hiraoka S."/>
            <person name="Oshima K."/>
            <person name="Hattori M."/>
            <person name="Iwasaki W."/>
        </authorList>
    </citation>
    <scope>NUCLEOTIDE SEQUENCE [LARGE SCALE GENOMIC DNA]</scope>
    <source>
        <strain evidence="1 2">S8</strain>
    </source>
</reference>
<keyword evidence="1" id="KW-0547">Nucleotide-binding</keyword>
<protein>
    <submittedName>
        <fullName evidence="1">DEAD-like helicase</fullName>
    </submittedName>
</protein>
<evidence type="ECO:0000313" key="1">
    <source>
        <dbReference type="EMBL" id="BBA34050.1"/>
    </source>
</evidence>
<keyword evidence="1" id="KW-0347">Helicase</keyword>
<sequence length="84" mass="9219">MSIDIFSDPSSPEAALQGELLEGSLSSPFDISLQEFVSEFGDELLESLNRANPPVYGCQARSHREHILACLRIETLPFDNAAKP</sequence>
<name>A0A250KQW2_9GAMM</name>
<dbReference type="KEGG" id="mmai:sS8_2098"/>
<keyword evidence="2" id="KW-1185">Reference proteome</keyword>
<dbReference type="AlphaFoldDB" id="A0A250KQW2"/>
<dbReference type="Proteomes" id="UP000266313">
    <property type="component" value="Chromosome"/>
</dbReference>
<proteinExistence type="predicted"/>
<dbReference type="EMBL" id="AP017928">
    <property type="protein sequence ID" value="BBA34050.1"/>
    <property type="molecule type" value="Genomic_DNA"/>
</dbReference>
<dbReference type="RefSeq" id="WP_145986482.1">
    <property type="nucleotide sequence ID" value="NZ_AP017928.1"/>
</dbReference>
<evidence type="ECO:0000313" key="2">
    <source>
        <dbReference type="Proteomes" id="UP000266313"/>
    </source>
</evidence>
<gene>
    <name evidence="1" type="ORF">sS8_2098</name>
</gene>
<keyword evidence="1" id="KW-0067">ATP-binding</keyword>
<accession>A0A250KQW2</accession>
<dbReference type="OrthoDB" id="9772064at2"/>